<keyword evidence="2" id="KW-0812">Transmembrane</keyword>
<dbReference type="Pfam" id="PF12229">
    <property type="entry name" value="PG_binding_4"/>
    <property type="match status" value="2"/>
</dbReference>
<evidence type="ECO:0000313" key="4">
    <source>
        <dbReference type="EMBL" id="QXQ13788.1"/>
    </source>
</evidence>
<dbReference type="PANTHER" id="PTHR35788:SF1">
    <property type="entry name" value="EXPORTED PROTEIN"/>
    <property type="match status" value="1"/>
</dbReference>
<accession>A0ABX8S7G9</accession>
<keyword evidence="5" id="KW-1185">Reference proteome</keyword>
<feature type="region of interest" description="Disordered" evidence="1">
    <location>
        <begin position="1"/>
        <end position="60"/>
    </location>
</feature>
<feature type="domain" description="YoaR-like putative peptidoglycan binding" evidence="3">
    <location>
        <begin position="320"/>
        <end position="379"/>
    </location>
</feature>
<protein>
    <submittedName>
        <fullName evidence="4">VanW family protein</fullName>
    </submittedName>
</protein>
<dbReference type="InterPro" id="IPR007391">
    <property type="entry name" value="Vancomycin_resist_VanW"/>
</dbReference>
<gene>
    <name evidence="4" type="ORF">KV203_18720</name>
</gene>
<evidence type="ECO:0000256" key="2">
    <source>
        <dbReference type="SAM" id="Phobius"/>
    </source>
</evidence>
<dbReference type="EMBL" id="CP079105">
    <property type="protein sequence ID" value="QXQ13788.1"/>
    <property type="molecule type" value="Genomic_DNA"/>
</dbReference>
<feature type="compositionally biased region" description="Low complexity" evidence="1">
    <location>
        <begin position="13"/>
        <end position="40"/>
    </location>
</feature>
<dbReference type="PANTHER" id="PTHR35788">
    <property type="entry name" value="EXPORTED PROTEIN-RELATED"/>
    <property type="match status" value="1"/>
</dbReference>
<dbReference type="Proteomes" id="UP000887023">
    <property type="component" value="Chromosome"/>
</dbReference>
<evidence type="ECO:0000256" key="1">
    <source>
        <dbReference type="SAM" id="MobiDB-lite"/>
    </source>
</evidence>
<proteinExistence type="predicted"/>
<dbReference type="InterPro" id="IPR052913">
    <property type="entry name" value="Glycopeptide_resist_protein"/>
</dbReference>
<evidence type="ECO:0000259" key="3">
    <source>
        <dbReference type="Pfam" id="PF12229"/>
    </source>
</evidence>
<keyword evidence="2" id="KW-1133">Transmembrane helix</keyword>
<organism evidence="4 5">
    <name type="scientific">Skermania pinensis</name>
    <dbReference type="NCBI Taxonomy" id="39122"/>
    <lineage>
        <taxon>Bacteria</taxon>
        <taxon>Bacillati</taxon>
        <taxon>Actinomycetota</taxon>
        <taxon>Actinomycetes</taxon>
        <taxon>Mycobacteriales</taxon>
        <taxon>Gordoniaceae</taxon>
        <taxon>Skermania</taxon>
    </lineage>
</organism>
<feature type="domain" description="YoaR-like putative peptidoglycan binding" evidence="3">
    <location>
        <begin position="181"/>
        <end position="253"/>
    </location>
</feature>
<keyword evidence="2" id="KW-0472">Membrane</keyword>
<dbReference type="Pfam" id="PF04294">
    <property type="entry name" value="VanW"/>
    <property type="match status" value="1"/>
</dbReference>
<feature type="transmembrane region" description="Helical" evidence="2">
    <location>
        <begin position="81"/>
        <end position="99"/>
    </location>
</feature>
<name>A0ABX8S7G9_9ACTN</name>
<reference evidence="4" key="1">
    <citation type="submission" date="2021-07" db="EMBL/GenBank/DDBJ databases">
        <title>Candidatus Kaistella beijingensis sp. nov. isolated from a municipal wastewater treatment plant is involved in sludge foaming.</title>
        <authorList>
            <person name="Song Y."/>
            <person name="Liu S.-J."/>
        </authorList>
    </citation>
    <scope>NUCLEOTIDE SEQUENCE</scope>
    <source>
        <strain evidence="4">DSM 43998</strain>
    </source>
</reference>
<sequence length="630" mass="65825">MGDDGLPGGYGPGVDPATEPISGLPSLSGSPPTAAAVSSSPPNPPPPNPSLPNLFPPNPPPVVPPSPEFLPAPPTRRSRRWVVPVTVAAFALVALVYVLDLVLSGGHMPRGVTVAGVDVGGRSRADAEAQLRTALLERSTRPIDVRAGDVTAQIVPKGAGLDIDWPATLDRVGAQSWNPITRATSWFRRTEVGFVPSVDDAALTAALREVTTQVDRQPVEGNIVFDGARPVAVAPVPGQELDLAAARDRLARHWVDGTPVDLPVRTTAVQVNAAAVERAMQTVAEPAVQSDVVFTGKQGRRAVLSPTDVPRVLSFAAVGDQLEPRYDKNAATALLAPQLAPSEVAPKDATVDVSGGVPRVVPAVVGDRVEWATTLDALPGLLAAPVVRTAAATYKPVPPKIGTEQAQGLGIREVIGQFTTSGFAAASGVNIRAVAAQVNGALVLPGDTFSLNGYTGPRGAAQGYVESGIIDHGRPAKAIGGGVSQFATTLYNAAYFAGLEDVTHTEHSYYISRYPEAREATVFEGAIDLQFRNNTQHGIVIQAAASDSDVTVRIWGTKTVDVESITGNRYAETEPTSLTLPKGDDCIPSAGAPGFTTSNTRVITDHATGGEVYRHTRTVKYDPVPIVKCV</sequence>
<dbReference type="InterPro" id="IPR022029">
    <property type="entry name" value="YoaR-like_PG-bd"/>
</dbReference>
<feature type="compositionally biased region" description="Gly residues" evidence="1">
    <location>
        <begin position="1"/>
        <end position="12"/>
    </location>
</feature>
<evidence type="ECO:0000313" key="5">
    <source>
        <dbReference type="Proteomes" id="UP000887023"/>
    </source>
</evidence>
<feature type="compositionally biased region" description="Pro residues" evidence="1">
    <location>
        <begin position="41"/>
        <end position="60"/>
    </location>
</feature>